<comment type="subcellular location">
    <subcellularLocation>
        <location evidence="1">Membrane</location>
        <topology evidence="1">Multi-pass membrane protein</topology>
    </subcellularLocation>
</comment>
<sequence length="488" mass="52747">MLRINMASDKSTGMEETQDVEHQPQFEEKDNRVAATDSHSDVETGAVDRRNGSIWTIIGCAIANLSDGYQQNLASSTNVVFNHLLTTKVYTADTQTRISNSLLVGSVIGILVFGFTADKFSRKGGMLVTSGLVIIGSLLSTLVFQIKGANNMLWFLTVARGMAGVGVGGEYPTSAAAALEGSNEHFDTQRGPIQVLISTLMATSGAPICTTVYLLSLIASNNNLKVAYHAMYSISILLPLIVVLFRLKMQDALLFSHSNFKKRHIPWSLVLSKYWPRILGTSLAFFLYDFVNFPNSIMSSVIINSFVPGKNVQTVALWQLILALFPLPGVLLGAYLVNRIGRKWTGILGFSGYIVLGFVIGGLFDRLTSHIAAFVVLYGLFACLGHMGPGATIGLISAESFPTAVRGMGYGIAAGFGKAGAAVGTQVFTPLQVEAGRAATFWLAGGVGVLGCVVYWFLPEGRSVDLKVMDEEFEEYMRERGYGEKREG</sequence>
<name>A0A8H3V646_VENIN</name>
<feature type="transmembrane region" description="Helical" evidence="6">
    <location>
        <begin position="226"/>
        <end position="247"/>
    </location>
</feature>
<evidence type="ECO:0000313" key="9">
    <source>
        <dbReference type="EMBL" id="KAE9981348.1"/>
    </source>
</evidence>
<organism evidence="9 10">
    <name type="scientific">Venturia inaequalis</name>
    <name type="common">Apple scab fungus</name>
    <dbReference type="NCBI Taxonomy" id="5025"/>
    <lineage>
        <taxon>Eukaryota</taxon>
        <taxon>Fungi</taxon>
        <taxon>Dikarya</taxon>
        <taxon>Ascomycota</taxon>
        <taxon>Pezizomycotina</taxon>
        <taxon>Dothideomycetes</taxon>
        <taxon>Pleosporomycetidae</taxon>
        <taxon>Venturiales</taxon>
        <taxon>Venturiaceae</taxon>
        <taxon>Venturia</taxon>
    </lineage>
</organism>
<dbReference type="SUPFAM" id="SSF103473">
    <property type="entry name" value="MFS general substrate transporter"/>
    <property type="match status" value="1"/>
</dbReference>
<feature type="transmembrane region" description="Helical" evidence="6">
    <location>
        <begin position="408"/>
        <end position="428"/>
    </location>
</feature>
<dbReference type="GO" id="GO:0005886">
    <property type="term" value="C:plasma membrane"/>
    <property type="evidence" value="ECO:0007669"/>
    <property type="project" value="TreeGrafter"/>
</dbReference>
<feature type="transmembrane region" description="Helical" evidence="6">
    <location>
        <begin position="123"/>
        <end position="144"/>
    </location>
</feature>
<evidence type="ECO:0000256" key="1">
    <source>
        <dbReference type="ARBA" id="ARBA00004141"/>
    </source>
</evidence>
<feature type="domain" description="Major facilitator superfamily (MFS) profile" evidence="7">
    <location>
        <begin position="56"/>
        <end position="463"/>
    </location>
</feature>
<dbReference type="AlphaFoldDB" id="A0A8H3V646"/>
<dbReference type="PANTHER" id="PTHR23508">
    <property type="entry name" value="CARBOXYLIC ACID TRANSPORTER PROTEIN HOMOLOG"/>
    <property type="match status" value="1"/>
</dbReference>
<gene>
    <name evidence="8" type="ORF">BLS_009947</name>
    <name evidence="9" type="ORF">EG327_006253</name>
</gene>
<keyword evidence="4 6" id="KW-0472">Membrane</keyword>
<feature type="transmembrane region" description="Helical" evidence="6">
    <location>
        <begin position="344"/>
        <end position="364"/>
    </location>
</feature>
<accession>A0A8H3V646</accession>
<feature type="transmembrane region" description="Helical" evidence="6">
    <location>
        <begin position="440"/>
        <end position="458"/>
    </location>
</feature>
<feature type="transmembrane region" description="Helical" evidence="6">
    <location>
        <begin position="267"/>
        <end position="288"/>
    </location>
</feature>
<dbReference type="InterPro" id="IPR020846">
    <property type="entry name" value="MFS_dom"/>
</dbReference>
<dbReference type="Proteomes" id="UP000433883">
    <property type="component" value="Unassembled WGS sequence"/>
</dbReference>
<dbReference type="Gene3D" id="1.20.1250.20">
    <property type="entry name" value="MFS general substrate transporter like domains"/>
    <property type="match status" value="1"/>
</dbReference>
<feature type="compositionally biased region" description="Basic and acidic residues" evidence="5">
    <location>
        <begin position="19"/>
        <end position="42"/>
    </location>
</feature>
<dbReference type="PANTHER" id="PTHR23508:SF10">
    <property type="entry name" value="CARBOXYLIC ACID TRANSPORTER PROTEIN HOMOLOG"/>
    <property type="match status" value="1"/>
</dbReference>
<dbReference type="Proteomes" id="UP000490939">
    <property type="component" value="Unassembled WGS sequence"/>
</dbReference>
<evidence type="ECO:0000259" key="7">
    <source>
        <dbReference type="PROSITE" id="PS50850"/>
    </source>
</evidence>
<reference evidence="9 10" key="1">
    <citation type="submission" date="2019-07" db="EMBL/GenBank/DDBJ databases">
        <title>Venturia inaequalis Genome Resource.</title>
        <authorList>
            <person name="Lichtner F.J."/>
        </authorList>
    </citation>
    <scope>NUCLEOTIDE SEQUENCE [LARGE SCALE GENOMIC DNA]</scope>
    <source>
        <strain evidence="8">Bline_iso_100314</strain>
        <strain evidence="9 10">DMI_063113</strain>
    </source>
</reference>
<dbReference type="InterPro" id="IPR036259">
    <property type="entry name" value="MFS_trans_sf"/>
</dbReference>
<evidence type="ECO:0000256" key="5">
    <source>
        <dbReference type="SAM" id="MobiDB-lite"/>
    </source>
</evidence>
<evidence type="ECO:0000256" key="4">
    <source>
        <dbReference type="ARBA" id="ARBA00023136"/>
    </source>
</evidence>
<dbReference type="Pfam" id="PF00083">
    <property type="entry name" value="Sugar_tr"/>
    <property type="match status" value="2"/>
</dbReference>
<keyword evidence="3 6" id="KW-1133">Transmembrane helix</keyword>
<feature type="transmembrane region" description="Helical" evidence="6">
    <location>
        <begin position="98"/>
        <end position="117"/>
    </location>
</feature>
<dbReference type="EMBL" id="WNWQ01000095">
    <property type="protein sequence ID" value="KAE9979318.1"/>
    <property type="molecule type" value="Genomic_DNA"/>
</dbReference>
<protein>
    <recommendedName>
        <fullName evidence="7">Major facilitator superfamily (MFS) profile domain-containing protein</fullName>
    </recommendedName>
</protein>
<keyword evidence="10" id="KW-1185">Reference proteome</keyword>
<feature type="region of interest" description="Disordered" evidence="5">
    <location>
        <begin position="1"/>
        <end position="42"/>
    </location>
</feature>
<proteinExistence type="predicted"/>
<feature type="transmembrane region" description="Helical" evidence="6">
    <location>
        <begin position="316"/>
        <end position="337"/>
    </location>
</feature>
<evidence type="ECO:0000256" key="3">
    <source>
        <dbReference type="ARBA" id="ARBA00022989"/>
    </source>
</evidence>
<dbReference type="GO" id="GO:0046943">
    <property type="term" value="F:carboxylic acid transmembrane transporter activity"/>
    <property type="evidence" value="ECO:0007669"/>
    <property type="project" value="TreeGrafter"/>
</dbReference>
<dbReference type="PROSITE" id="PS50850">
    <property type="entry name" value="MFS"/>
    <property type="match status" value="1"/>
</dbReference>
<evidence type="ECO:0000256" key="2">
    <source>
        <dbReference type="ARBA" id="ARBA00022692"/>
    </source>
</evidence>
<feature type="transmembrane region" description="Helical" evidence="6">
    <location>
        <begin position="195"/>
        <end position="220"/>
    </location>
</feature>
<dbReference type="EMBL" id="WNWR01000365">
    <property type="protein sequence ID" value="KAE9981348.1"/>
    <property type="molecule type" value="Genomic_DNA"/>
</dbReference>
<keyword evidence="2 6" id="KW-0812">Transmembrane</keyword>
<evidence type="ECO:0000256" key="6">
    <source>
        <dbReference type="SAM" id="Phobius"/>
    </source>
</evidence>
<feature type="transmembrane region" description="Helical" evidence="6">
    <location>
        <begin position="370"/>
        <end position="396"/>
    </location>
</feature>
<evidence type="ECO:0000313" key="8">
    <source>
        <dbReference type="EMBL" id="KAE9979318.1"/>
    </source>
</evidence>
<comment type="caution">
    <text evidence="9">The sequence shown here is derived from an EMBL/GenBank/DDBJ whole genome shotgun (WGS) entry which is preliminary data.</text>
</comment>
<dbReference type="InterPro" id="IPR005828">
    <property type="entry name" value="MFS_sugar_transport-like"/>
</dbReference>
<evidence type="ECO:0000313" key="10">
    <source>
        <dbReference type="Proteomes" id="UP000490939"/>
    </source>
</evidence>